<organism evidence="1 2">
    <name type="scientific">Salipiger thiooxidans</name>
    <dbReference type="NCBI Taxonomy" id="282683"/>
    <lineage>
        <taxon>Bacteria</taxon>
        <taxon>Pseudomonadati</taxon>
        <taxon>Pseudomonadota</taxon>
        <taxon>Alphaproteobacteria</taxon>
        <taxon>Rhodobacterales</taxon>
        <taxon>Roseobacteraceae</taxon>
        <taxon>Salipiger</taxon>
    </lineage>
</organism>
<dbReference type="OrthoDB" id="9804126at2"/>
<evidence type="ECO:0000313" key="2">
    <source>
        <dbReference type="Proteomes" id="UP000198994"/>
    </source>
</evidence>
<name>A0A1G7BPX3_9RHOB</name>
<dbReference type="EMBL" id="FNAV01000002">
    <property type="protein sequence ID" value="SDE29119.1"/>
    <property type="molecule type" value="Genomic_DNA"/>
</dbReference>
<dbReference type="AlphaFoldDB" id="A0A1G7BPX3"/>
<dbReference type="STRING" id="282683.SAMN04488105_102314"/>
<protein>
    <submittedName>
        <fullName evidence="1">Uncharacterized protein</fullName>
    </submittedName>
</protein>
<keyword evidence="2" id="KW-1185">Reference proteome</keyword>
<gene>
    <name evidence="1" type="ORF">SAMN04488105_102314</name>
</gene>
<accession>A0A1G7BPX3</accession>
<proteinExistence type="predicted"/>
<reference evidence="2" key="1">
    <citation type="submission" date="2016-10" db="EMBL/GenBank/DDBJ databases">
        <authorList>
            <person name="Varghese N."/>
            <person name="Submissions S."/>
        </authorList>
    </citation>
    <scope>NUCLEOTIDE SEQUENCE [LARGE SCALE GENOMIC DNA]</scope>
    <source>
        <strain evidence="2">DSM 10146</strain>
    </source>
</reference>
<evidence type="ECO:0000313" key="1">
    <source>
        <dbReference type="EMBL" id="SDE29119.1"/>
    </source>
</evidence>
<sequence length="167" mass="18418">MFSLFVLSSYAQPIDKVGLLPGEARKLALAELTLHKRIGQLSRLLSPLTPEDALRRHGIADAKAAPALDQRDLPDVAAIQSRFEHVVPAPPGSSASSRDPEAYALALLYPDLQVGAAALYTETKGTRLGFFWRGMREDAEAAVEALRADPLRFDRLWREVTRFPRQG</sequence>
<dbReference type="RefSeq" id="WP_008886266.1">
    <property type="nucleotide sequence ID" value="NZ_FNAV01000002.1"/>
</dbReference>
<dbReference type="Proteomes" id="UP000198994">
    <property type="component" value="Unassembled WGS sequence"/>
</dbReference>